<dbReference type="InterPro" id="IPR001638">
    <property type="entry name" value="Solute-binding_3/MltF_N"/>
</dbReference>
<evidence type="ECO:0000313" key="4">
    <source>
        <dbReference type="Proteomes" id="UP000003856"/>
    </source>
</evidence>
<reference evidence="3 4" key="1">
    <citation type="submission" date="2009-05" db="EMBL/GenBank/DDBJ databases">
        <title>The draft genome of Acidovorax delafieldii 2AN.</title>
        <authorList>
            <consortium name="US DOE Joint Genome Institute (JGI-PGF)"/>
            <person name="Lucas S."/>
            <person name="Copeland A."/>
            <person name="Lapidus A."/>
            <person name="Glavina del Rio T."/>
            <person name="Tice H."/>
            <person name="Bruce D."/>
            <person name="Goodwin L."/>
            <person name="Pitluck S."/>
            <person name="Larimer F."/>
            <person name="Land M.L."/>
            <person name="Hauser L."/>
            <person name="Shelobolina E.S."/>
            <person name="Picardal F."/>
            <person name="Roden E."/>
            <person name="Emerson D."/>
        </authorList>
    </citation>
    <scope>NUCLEOTIDE SEQUENCE [LARGE SCALE GENOMIC DNA]</scope>
    <source>
        <strain evidence="3 4">2AN</strain>
    </source>
</reference>
<dbReference type="SUPFAM" id="SSF53850">
    <property type="entry name" value="Periplasmic binding protein-like II"/>
    <property type="match status" value="1"/>
</dbReference>
<dbReference type="Gene3D" id="3.40.190.10">
    <property type="entry name" value="Periplasmic binding protein-like II"/>
    <property type="match status" value="2"/>
</dbReference>
<dbReference type="RefSeq" id="WP_005799932.1">
    <property type="nucleotide sequence ID" value="NZ_ACQT01000313.1"/>
</dbReference>
<dbReference type="Pfam" id="PF00497">
    <property type="entry name" value="SBP_bac_3"/>
    <property type="match status" value="1"/>
</dbReference>
<dbReference type="PATRIC" id="fig|573060.9.peg.757"/>
<proteinExistence type="predicted"/>
<keyword evidence="4" id="KW-1185">Reference proteome</keyword>
<dbReference type="AlphaFoldDB" id="C5TB99"/>
<comment type="caution">
    <text evidence="3">The sequence shown here is derived from an EMBL/GenBank/DDBJ whole genome shotgun (WGS) entry which is preliminary data.</text>
</comment>
<accession>C5TB99</accession>
<dbReference type="PANTHER" id="PTHR35936:SF17">
    <property type="entry name" value="ARGININE-BINDING EXTRACELLULAR PROTEIN ARTP"/>
    <property type="match status" value="1"/>
</dbReference>
<name>C5TB99_ACIDE</name>
<dbReference type="Proteomes" id="UP000003856">
    <property type="component" value="Unassembled WGS sequence"/>
</dbReference>
<feature type="domain" description="Solute-binding protein family 3/N-terminal" evidence="2">
    <location>
        <begin position="9"/>
        <end position="193"/>
    </location>
</feature>
<dbReference type="OrthoDB" id="7241844at2"/>
<dbReference type="EMBL" id="ACQT01000313">
    <property type="protein sequence ID" value="EER58250.1"/>
    <property type="molecule type" value="Genomic_DNA"/>
</dbReference>
<evidence type="ECO:0000256" key="1">
    <source>
        <dbReference type="ARBA" id="ARBA00022729"/>
    </source>
</evidence>
<organism evidence="3 4">
    <name type="scientific">Acidovorax delafieldii 2AN</name>
    <dbReference type="NCBI Taxonomy" id="573060"/>
    <lineage>
        <taxon>Bacteria</taxon>
        <taxon>Pseudomonadati</taxon>
        <taxon>Pseudomonadota</taxon>
        <taxon>Betaproteobacteria</taxon>
        <taxon>Burkholderiales</taxon>
        <taxon>Comamonadaceae</taxon>
        <taxon>Acidovorax</taxon>
    </lineage>
</organism>
<protein>
    <recommendedName>
        <fullName evidence="2">Solute-binding protein family 3/N-terminal domain-containing protein</fullName>
    </recommendedName>
</protein>
<gene>
    <name evidence="3" type="ORF">AcdelDRAFT_4179</name>
</gene>
<evidence type="ECO:0000313" key="3">
    <source>
        <dbReference type="EMBL" id="EER58250.1"/>
    </source>
</evidence>
<keyword evidence="1" id="KW-0732">Signal</keyword>
<feature type="non-terminal residue" evidence="3">
    <location>
        <position position="1"/>
    </location>
</feature>
<dbReference type="PANTHER" id="PTHR35936">
    <property type="entry name" value="MEMBRANE-BOUND LYTIC MUREIN TRANSGLYCOSYLASE F"/>
    <property type="match status" value="1"/>
</dbReference>
<evidence type="ECO:0000259" key="2">
    <source>
        <dbReference type="Pfam" id="PF00497"/>
    </source>
</evidence>
<sequence length="220" mass="23012">SPAPEPDSYDADLARHIAGQLGVKVRLVGLPPAQWAAAMAAGQVDLALAGSPAGPAPTDAARRGTVPYVTGPGRIVALRKGPLDRTAQLNGQAVCVAQGSPYAGPLREGLGARPVQYRSTVHAVSAFMAGECAALAEDEGLLQRLLAQTEWRFYRLLDGAIAPAPSAQVQLAQADPASARHLDALLQQWRAQGLETQARLHRTSTVVLEVALLQDGAICH</sequence>